<dbReference type="PANTHER" id="PTHR47763:SF1">
    <property type="entry name" value="DUF659 DOMAIN-CONTAINING PROTEIN"/>
    <property type="match status" value="1"/>
</dbReference>
<keyword evidence="1" id="KW-0723">Serine/threonine-protein kinase</keyword>
<keyword evidence="4" id="KW-0175">Coiled coil</keyword>
<dbReference type="Pfam" id="PF02816">
    <property type="entry name" value="Alpha_kinase"/>
    <property type="match status" value="1"/>
</dbReference>
<dbReference type="SMART" id="SM00811">
    <property type="entry name" value="Alpha_kinase"/>
    <property type="match status" value="1"/>
</dbReference>
<gene>
    <name evidence="8" type="ORF">PPENT_87.1.T0150079</name>
</gene>
<dbReference type="InterPro" id="IPR052969">
    <property type="entry name" value="Thr-specific_kinase-like"/>
</dbReference>
<evidence type="ECO:0000256" key="4">
    <source>
        <dbReference type="SAM" id="Coils"/>
    </source>
</evidence>
<evidence type="ECO:0000256" key="1">
    <source>
        <dbReference type="ARBA" id="ARBA00022527"/>
    </source>
</evidence>
<accession>A0A8S1T072</accession>
<feature type="domain" description="Alpha-type protein kinase" evidence="7">
    <location>
        <begin position="753"/>
        <end position="981"/>
    </location>
</feature>
<keyword evidence="2" id="KW-0808">Transferase</keyword>
<dbReference type="Proteomes" id="UP000689195">
    <property type="component" value="Unassembled WGS sequence"/>
</dbReference>
<dbReference type="GO" id="GO:0004674">
    <property type="term" value="F:protein serine/threonine kinase activity"/>
    <property type="evidence" value="ECO:0007669"/>
    <property type="project" value="UniProtKB-KW"/>
</dbReference>
<dbReference type="GO" id="GO:0005524">
    <property type="term" value="F:ATP binding"/>
    <property type="evidence" value="ECO:0007669"/>
    <property type="project" value="InterPro"/>
</dbReference>
<keyword evidence="9" id="KW-1185">Reference proteome</keyword>
<evidence type="ECO:0000256" key="5">
    <source>
        <dbReference type="SAM" id="MobiDB-lite"/>
    </source>
</evidence>
<feature type="domain" description="VWFA" evidence="6">
    <location>
        <begin position="486"/>
        <end position="679"/>
    </location>
</feature>
<organism evidence="8 9">
    <name type="scientific">Paramecium pentaurelia</name>
    <dbReference type="NCBI Taxonomy" id="43138"/>
    <lineage>
        <taxon>Eukaryota</taxon>
        <taxon>Sar</taxon>
        <taxon>Alveolata</taxon>
        <taxon>Ciliophora</taxon>
        <taxon>Intramacronucleata</taxon>
        <taxon>Oligohymenophorea</taxon>
        <taxon>Peniculida</taxon>
        <taxon>Parameciidae</taxon>
        <taxon>Paramecium</taxon>
    </lineage>
</organism>
<dbReference type="GO" id="GO:0005737">
    <property type="term" value="C:cytoplasm"/>
    <property type="evidence" value="ECO:0007669"/>
    <property type="project" value="TreeGrafter"/>
</dbReference>
<evidence type="ECO:0000256" key="3">
    <source>
        <dbReference type="ARBA" id="ARBA00022777"/>
    </source>
</evidence>
<dbReference type="OrthoDB" id="430683at2759"/>
<keyword evidence="3" id="KW-0418">Kinase</keyword>
<reference evidence="8" key="1">
    <citation type="submission" date="2021-01" db="EMBL/GenBank/DDBJ databases">
        <authorList>
            <consortium name="Genoscope - CEA"/>
            <person name="William W."/>
        </authorList>
    </citation>
    <scope>NUCLEOTIDE SEQUENCE</scope>
</reference>
<feature type="coiled-coil region" evidence="4">
    <location>
        <begin position="136"/>
        <end position="237"/>
    </location>
</feature>
<evidence type="ECO:0000256" key="2">
    <source>
        <dbReference type="ARBA" id="ARBA00022679"/>
    </source>
</evidence>
<comment type="caution">
    <text evidence="8">The sequence shown here is derived from an EMBL/GenBank/DDBJ whole genome shotgun (WGS) entry which is preliminary data.</text>
</comment>
<dbReference type="PANTHER" id="PTHR47763">
    <property type="entry name" value="ALPHA-PROTEIN KINASE VWKA"/>
    <property type="match status" value="1"/>
</dbReference>
<feature type="compositionally biased region" description="Basic and acidic residues" evidence="5">
    <location>
        <begin position="703"/>
        <end position="713"/>
    </location>
</feature>
<dbReference type="PROSITE" id="PS50234">
    <property type="entry name" value="VWFA"/>
    <property type="match status" value="1"/>
</dbReference>
<dbReference type="InterPro" id="IPR004166">
    <property type="entry name" value="a-kinase_dom"/>
</dbReference>
<feature type="coiled-coil region" evidence="4">
    <location>
        <begin position="263"/>
        <end position="467"/>
    </location>
</feature>
<evidence type="ECO:0008006" key="10">
    <source>
        <dbReference type="Google" id="ProtNLM"/>
    </source>
</evidence>
<dbReference type="CDD" id="cd04515">
    <property type="entry name" value="Alpha_kinase"/>
    <property type="match status" value="1"/>
</dbReference>
<sequence>MQNFNQQGSENQQYANQQKEINQQNYTPEQIQAYYQSSLTPEQLAYQQQNYSPEQIKAYYLQLYQQQFLAQQQYHQQVQQIQSQNGIQNQIYQVPQPIQNNQNHQQQTQQFSYVPNQVYPQNFYIQQQPNNNNERLRLLTSQIRELETKIQNLENEKDELQNQKNKEIKNYQTQLQTERERLKQLEEDEKKKDDDILKYKSDQFKTNLKISELENQCKSLNQQLVSKNTEIQQLNQNNQRIQYMTQNSKNTTPDYEKQMQQFYNQQQALLQEEKKKYKLLNDEKNSIEDQLQQKDEKLNQLEKQIYDLENQVKYEHKNFMDARGEIANWQKKSNYLNKQLEEKNSNIENLTKLLRDSKFQNSQLDNRLKGEEESKIALKDQFNSIENTYKNYIRELQQNQSSDQNKSKFEDEINKLKNEMQQNQQKNEEEQKQAQLLKEQEYQENKLKKAQKDQQRLENRKQENKMIKEIMMKKTQGSLEECGKLDICYVVDFTLSMQPYVEQARCCVQESFKIIKQQTNRDTNISSIAYYDIEQKPKTGSYYQFDFSNNIQNFQKFMQDIKFEGGRDPPEDVRGALEQMMKNLKWKSKFKIAILITDSPCHGKKYHTYPVDFHPNDDITQTLHHLIEQQIILIGFNLNDKTTKMYQEFKKVYEAKNAQDFFLLVDVAGLQVHQLAEKMASSLGSASVNATQVKQSGTKSKKQQQERPKNKDGAMEALCKQGDFFNFEQQTKVVDTVFTVLNVTINDQVFNNNLQSINNIGKQPNKDYIIKEEGKWFCIRTELPFAFGMMKDVFLMKKKNGGPEELYVIKTPLGSNPYQSQLEAIQECRSHLICQQLMKKFKSDISDALEQQNFQKNEYPNVVYSDFLILEETKNKYWIAERFFKGEFVKYNNNYGYINEEITNLNKFAQAFSYYTFFISKGQYMINDVQGVGNYFTDPAINTTNGDFDDTDLGQEGQQMYLVNFQSKKALAFEILSLLNQLNEDQEQ</sequence>
<dbReference type="InterPro" id="IPR002035">
    <property type="entry name" value="VWF_A"/>
</dbReference>
<dbReference type="EMBL" id="CAJJDO010000015">
    <property type="protein sequence ID" value="CAD8145910.1"/>
    <property type="molecule type" value="Genomic_DNA"/>
</dbReference>
<evidence type="ECO:0000313" key="8">
    <source>
        <dbReference type="EMBL" id="CAD8145910.1"/>
    </source>
</evidence>
<proteinExistence type="predicted"/>
<name>A0A8S1T072_9CILI</name>
<dbReference type="PROSITE" id="PS51158">
    <property type="entry name" value="ALPHA_KINASE"/>
    <property type="match status" value="1"/>
</dbReference>
<protein>
    <recommendedName>
        <fullName evidence="10">Alpha-type protein kinase domain-containing protein</fullName>
    </recommendedName>
</protein>
<feature type="region of interest" description="Disordered" evidence="5">
    <location>
        <begin position="691"/>
        <end position="713"/>
    </location>
</feature>
<evidence type="ECO:0000259" key="6">
    <source>
        <dbReference type="PROSITE" id="PS50234"/>
    </source>
</evidence>
<evidence type="ECO:0000313" key="9">
    <source>
        <dbReference type="Proteomes" id="UP000689195"/>
    </source>
</evidence>
<dbReference type="AlphaFoldDB" id="A0A8S1T072"/>
<evidence type="ECO:0000259" key="7">
    <source>
        <dbReference type="PROSITE" id="PS51158"/>
    </source>
</evidence>